<protein>
    <submittedName>
        <fullName evidence="2">Uncharacterized protein</fullName>
    </submittedName>
</protein>
<organism evidence="2 3">
    <name type="scientific">Kitasatospora indigofera</name>
    <dbReference type="NCBI Taxonomy" id="67307"/>
    <lineage>
        <taxon>Bacteria</taxon>
        <taxon>Bacillati</taxon>
        <taxon>Actinomycetota</taxon>
        <taxon>Actinomycetes</taxon>
        <taxon>Kitasatosporales</taxon>
        <taxon>Streptomycetaceae</taxon>
        <taxon>Kitasatospora</taxon>
    </lineage>
</organism>
<evidence type="ECO:0000256" key="1">
    <source>
        <dbReference type="SAM" id="MobiDB-lite"/>
    </source>
</evidence>
<gene>
    <name evidence="2" type="ORF">GCM10018781_60560</name>
</gene>
<dbReference type="EMBL" id="BNBO01000046">
    <property type="protein sequence ID" value="GHH80404.1"/>
    <property type="molecule type" value="Genomic_DNA"/>
</dbReference>
<dbReference type="RefSeq" id="WP_190214089.1">
    <property type="nucleotide sequence ID" value="NZ_BNBO01000046.1"/>
</dbReference>
<evidence type="ECO:0000313" key="3">
    <source>
        <dbReference type="Proteomes" id="UP000617734"/>
    </source>
</evidence>
<dbReference type="GeneID" id="95356381"/>
<name>A0A919G9Q1_9ACTN</name>
<feature type="region of interest" description="Disordered" evidence="1">
    <location>
        <begin position="1"/>
        <end position="31"/>
    </location>
</feature>
<keyword evidence="3" id="KW-1185">Reference proteome</keyword>
<dbReference type="AlphaFoldDB" id="A0A919G9Q1"/>
<reference evidence="2" key="2">
    <citation type="submission" date="2020-09" db="EMBL/GenBank/DDBJ databases">
        <authorList>
            <person name="Sun Q."/>
            <person name="Ohkuma M."/>
        </authorList>
    </citation>
    <scope>NUCLEOTIDE SEQUENCE</scope>
    <source>
        <strain evidence="2">JCM 4646</strain>
    </source>
</reference>
<evidence type="ECO:0000313" key="2">
    <source>
        <dbReference type="EMBL" id="GHH80404.1"/>
    </source>
</evidence>
<dbReference type="Proteomes" id="UP000617734">
    <property type="component" value="Unassembled WGS sequence"/>
</dbReference>
<proteinExistence type="predicted"/>
<comment type="caution">
    <text evidence="2">The sequence shown here is derived from an EMBL/GenBank/DDBJ whole genome shotgun (WGS) entry which is preliminary data.</text>
</comment>
<sequence>MTSNSASRPGQRGLTALIPQRPDDSSPGQRAAAQMLALREVTLPAAVVAAAAELLAEKLDHESDPVTREATAAVLARLQNAVDQVHPRPEHRR</sequence>
<reference evidence="2" key="1">
    <citation type="journal article" date="2014" name="Int. J. Syst. Evol. Microbiol.">
        <title>Complete genome sequence of Corynebacterium casei LMG S-19264T (=DSM 44701T), isolated from a smear-ripened cheese.</title>
        <authorList>
            <consortium name="US DOE Joint Genome Institute (JGI-PGF)"/>
            <person name="Walter F."/>
            <person name="Albersmeier A."/>
            <person name="Kalinowski J."/>
            <person name="Ruckert C."/>
        </authorList>
    </citation>
    <scope>NUCLEOTIDE SEQUENCE</scope>
    <source>
        <strain evidence="2">JCM 4646</strain>
    </source>
</reference>
<accession>A0A919G9Q1</accession>